<keyword evidence="3" id="KW-1185">Reference proteome</keyword>
<gene>
    <name evidence="2" type="ORF">GCM10023186_23390</name>
</gene>
<name>A0ABP8J0M0_9BACT</name>
<evidence type="ECO:0000313" key="3">
    <source>
        <dbReference type="Proteomes" id="UP001500454"/>
    </source>
</evidence>
<feature type="domain" description="Beta-lactamase class A catalytic" evidence="1">
    <location>
        <begin position="97"/>
        <end position="229"/>
    </location>
</feature>
<dbReference type="Pfam" id="PF13354">
    <property type="entry name" value="Beta-lactamase2"/>
    <property type="match status" value="1"/>
</dbReference>
<dbReference type="InterPro" id="IPR012338">
    <property type="entry name" value="Beta-lactam/transpept-like"/>
</dbReference>
<evidence type="ECO:0000259" key="1">
    <source>
        <dbReference type="Pfam" id="PF13354"/>
    </source>
</evidence>
<protein>
    <recommendedName>
        <fullName evidence="1">Beta-lactamase class A catalytic domain-containing protein</fullName>
    </recommendedName>
</protein>
<accession>A0ABP8J0M0</accession>
<dbReference type="RefSeq" id="WP_345224378.1">
    <property type="nucleotide sequence ID" value="NZ_BAABHA010000006.1"/>
</dbReference>
<dbReference type="Gene3D" id="3.40.710.10">
    <property type="entry name" value="DD-peptidase/beta-lactamase superfamily"/>
    <property type="match status" value="1"/>
</dbReference>
<evidence type="ECO:0000313" key="2">
    <source>
        <dbReference type="EMBL" id="GAA4382739.1"/>
    </source>
</evidence>
<dbReference type="EMBL" id="BAABHA010000006">
    <property type="protein sequence ID" value="GAA4382739.1"/>
    <property type="molecule type" value="Genomic_DNA"/>
</dbReference>
<comment type="caution">
    <text evidence="2">The sequence shown here is derived from an EMBL/GenBank/DDBJ whole genome shotgun (WGS) entry which is preliminary data.</text>
</comment>
<reference evidence="3" key="1">
    <citation type="journal article" date="2019" name="Int. J. Syst. Evol. Microbiol.">
        <title>The Global Catalogue of Microorganisms (GCM) 10K type strain sequencing project: providing services to taxonomists for standard genome sequencing and annotation.</title>
        <authorList>
            <consortium name="The Broad Institute Genomics Platform"/>
            <consortium name="The Broad Institute Genome Sequencing Center for Infectious Disease"/>
            <person name="Wu L."/>
            <person name="Ma J."/>
        </authorList>
    </citation>
    <scope>NUCLEOTIDE SEQUENCE [LARGE SCALE GENOMIC DNA]</scope>
    <source>
        <strain evidence="3">JCM 17924</strain>
    </source>
</reference>
<dbReference type="SUPFAM" id="SSF56601">
    <property type="entry name" value="beta-lactamase/transpeptidase-like"/>
    <property type="match status" value="1"/>
</dbReference>
<dbReference type="Proteomes" id="UP001500454">
    <property type="component" value="Unassembled WGS sequence"/>
</dbReference>
<organism evidence="2 3">
    <name type="scientific">Hymenobacter koreensis</name>
    <dbReference type="NCBI Taxonomy" id="1084523"/>
    <lineage>
        <taxon>Bacteria</taxon>
        <taxon>Pseudomonadati</taxon>
        <taxon>Bacteroidota</taxon>
        <taxon>Cytophagia</taxon>
        <taxon>Cytophagales</taxon>
        <taxon>Hymenobacteraceae</taxon>
        <taxon>Hymenobacter</taxon>
    </lineage>
</organism>
<proteinExistence type="predicted"/>
<sequence>MSAWGRKIVLILLPIIGPLSGSKPIPSSRIYPSALNKPSVESIKPTFANPLDSILRTTAALASVVRQPDKYELQVIYTRINRDAQRRPIFTQYSHRLNERAYFNPASLVKLPVAVLALEKLNRLRQYTPQLTRASIMVTGAAGRCQTPVPFAAPPDSDRVASVGNYIKRMLLVSDNQAYNRLYEFLGQQYLHGRLVQLGLPRVRITRRFAPCDTAANRCTNPISFYNATGTLLYTQPAACNPHPLAPPLGRITKGRAYQVGGKIVLQPYDFTTANYLPLQAVNDLLQRVLFPEVSPGSKALQLSTADYAFLQKYLGSTPAESGFKPLASRQYFPAYKKYLYYGRQPKAESQLGLRIYNIVGMSHGFLSDCAYFSDSKTGVEFMLSAVLYVNSDETINDGKYEYQTTGLPFLSALGKTLYAYEKAQMRLKAR</sequence>
<dbReference type="InterPro" id="IPR045155">
    <property type="entry name" value="Beta-lactam_cat"/>
</dbReference>